<dbReference type="InterPro" id="IPR011990">
    <property type="entry name" value="TPR-like_helical_dom_sf"/>
</dbReference>
<dbReference type="Proteomes" id="UP001054252">
    <property type="component" value="Unassembled WGS sequence"/>
</dbReference>
<dbReference type="InterPro" id="IPR046960">
    <property type="entry name" value="PPR_At4g14850-like_plant"/>
</dbReference>
<keyword evidence="4" id="KW-1185">Reference proteome</keyword>
<organism evidence="3 4">
    <name type="scientific">Rubroshorea leprosula</name>
    <dbReference type="NCBI Taxonomy" id="152421"/>
    <lineage>
        <taxon>Eukaryota</taxon>
        <taxon>Viridiplantae</taxon>
        <taxon>Streptophyta</taxon>
        <taxon>Embryophyta</taxon>
        <taxon>Tracheophyta</taxon>
        <taxon>Spermatophyta</taxon>
        <taxon>Magnoliopsida</taxon>
        <taxon>eudicotyledons</taxon>
        <taxon>Gunneridae</taxon>
        <taxon>Pentapetalae</taxon>
        <taxon>rosids</taxon>
        <taxon>malvids</taxon>
        <taxon>Malvales</taxon>
        <taxon>Dipterocarpaceae</taxon>
        <taxon>Rubroshorea</taxon>
    </lineage>
</organism>
<dbReference type="PANTHER" id="PTHR47926">
    <property type="entry name" value="PENTATRICOPEPTIDE REPEAT-CONTAINING PROTEIN"/>
    <property type="match status" value="1"/>
</dbReference>
<dbReference type="PANTHER" id="PTHR47926:SF436">
    <property type="entry name" value="PENTATRICOPEPTIDE REPEAT-CONTAINING PROTEIN ELI1, CHLOROPLASTIC-LIKE ISOFORM X2"/>
    <property type="match status" value="1"/>
</dbReference>
<gene>
    <name evidence="3" type="ORF">SLEP1_g27965</name>
</gene>
<name>A0AAV5JS21_9ROSI</name>
<dbReference type="InterPro" id="IPR046848">
    <property type="entry name" value="E_motif"/>
</dbReference>
<dbReference type="InterPro" id="IPR002885">
    <property type="entry name" value="PPR_rpt"/>
</dbReference>
<dbReference type="Pfam" id="PF20431">
    <property type="entry name" value="E_motif"/>
    <property type="match status" value="1"/>
</dbReference>
<dbReference type="GO" id="GO:0003723">
    <property type="term" value="F:RNA binding"/>
    <property type="evidence" value="ECO:0007669"/>
    <property type="project" value="InterPro"/>
</dbReference>
<evidence type="ECO:0000256" key="2">
    <source>
        <dbReference type="PROSITE-ProRule" id="PRU00708"/>
    </source>
</evidence>
<feature type="repeat" description="PPR" evidence="2">
    <location>
        <begin position="211"/>
        <end position="245"/>
    </location>
</feature>
<evidence type="ECO:0000313" key="3">
    <source>
        <dbReference type="EMBL" id="GKV17454.1"/>
    </source>
</evidence>
<dbReference type="Pfam" id="PF01535">
    <property type="entry name" value="PPR"/>
    <property type="match status" value="5"/>
</dbReference>
<protein>
    <recommendedName>
        <fullName evidence="5">Pentatricopeptide repeat-containing protein</fullName>
    </recommendedName>
</protein>
<dbReference type="Pfam" id="PF13041">
    <property type="entry name" value="PPR_2"/>
    <property type="match status" value="1"/>
</dbReference>
<dbReference type="Gene3D" id="1.25.40.10">
    <property type="entry name" value="Tetratricopeptide repeat domain"/>
    <property type="match status" value="4"/>
</dbReference>
<dbReference type="EMBL" id="BPVZ01000048">
    <property type="protein sequence ID" value="GKV17454.1"/>
    <property type="molecule type" value="Genomic_DNA"/>
</dbReference>
<feature type="repeat" description="PPR" evidence="2">
    <location>
        <begin position="312"/>
        <end position="346"/>
    </location>
</feature>
<evidence type="ECO:0000256" key="1">
    <source>
        <dbReference type="ARBA" id="ARBA00022737"/>
    </source>
</evidence>
<sequence>MLINNILKQCKTIKQLHQLHAHTISSGFLCLHPHQNLTQILHALTALLPTTAPENTPPSTTLLSYAVSIFHSIPSPSTFCYNNVIRAHILLSSPLNALEFFTRMRRLALLPDFHTYPFVLKVCSHLRLRSLAQSIHTQALKFGFVADLFVLNSLIHVYSVINGIIDAHKVFDESSVRDVVSHNSLIDGYVKLGDFAQARQLFEDMPMRMRDAVSWSTLIAGYAQRNHGKDALELFNHMMGFGLRPDNTALVSALSACAQLGELEQGKGIHSYIKQNRIRLDSFLSTGLVDMYAKCGCIEISKEIFESSSDKNLSTWNAMLVGLGMHGQGQLLLDYFSRMTEAKVEPDGVTFLGVLVGCSHAGLVDEARKLFNEMEGNYNVGRELKHYGCMADLLGRAGLISETMEMIKNMPMDGDVSVWSGLLGGCRIHGNVELAEKAAEQVMELKPEDGGVYSIMANVYANLERWEDVVKIRGSMDSNRAKIKKMAGWSLIQLNGVAHEFVAWDCLHPQTDEIYSVLNGIRVHQFEAYASLPTGE</sequence>
<feature type="repeat" description="PPR" evidence="2">
    <location>
        <begin position="178"/>
        <end position="208"/>
    </location>
</feature>
<dbReference type="FunFam" id="1.25.40.10:FF:000348">
    <property type="entry name" value="Pentatricopeptide repeat-containing protein chloroplastic"/>
    <property type="match status" value="1"/>
</dbReference>
<evidence type="ECO:0000313" key="4">
    <source>
        <dbReference type="Proteomes" id="UP001054252"/>
    </source>
</evidence>
<dbReference type="FunFam" id="1.25.40.10:FF:000184">
    <property type="entry name" value="Pentatricopeptide repeat-containing protein, chloroplastic"/>
    <property type="match status" value="1"/>
</dbReference>
<dbReference type="GO" id="GO:0009451">
    <property type="term" value="P:RNA modification"/>
    <property type="evidence" value="ECO:0007669"/>
    <property type="project" value="InterPro"/>
</dbReference>
<accession>A0AAV5JS21</accession>
<comment type="caution">
    <text evidence="3">The sequence shown here is derived from an EMBL/GenBank/DDBJ whole genome shotgun (WGS) entry which is preliminary data.</text>
</comment>
<evidence type="ECO:0008006" key="5">
    <source>
        <dbReference type="Google" id="ProtNLM"/>
    </source>
</evidence>
<reference evidence="3 4" key="1">
    <citation type="journal article" date="2021" name="Commun. Biol.">
        <title>The genome of Shorea leprosula (Dipterocarpaceae) highlights the ecological relevance of drought in aseasonal tropical rainforests.</title>
        <authorList>
            <person name="Ng K.K.S."/>
            <person name="Kobayashi M.J."/>
            <person name="Fawcett J.A."/>
            <person name="Hatakeyama M."/>
            <person name="Paape T."/>
            <person name="Ng C.H."/>
            <person name="Ang C.C."/>
            <person name="Tnah L.H."/>
            <person name="Lee C.T."/>
            <person name="Nishiyama T."/>
            <person name="Sese J."/>
            <person name="O'Brien M.J."/>
            <person name="Copetti D."/>
            <person name="Mohd Noor M.I."/>
            <person name="Ong R.C."/>
            <person name="Putra M."/>
            <person name="Sireger I.Z."/>
            <person name="Indrioko S."/>
            <person name="Kosugi Y."/>
            <person name="Izuno A."/>
            <person name="Isagi Y."/>
            <person name="Lee S.L."/>
            <person name="Shimizu K.K."/>
        </authorList>
    </citation>
    <scope>NUCLEOTIDE SEQUENCE [LARGE SCALE GENOMIC DNA]</scope>
    <source>
        <strain evidence="3">214</strain>
    </source>
</reference>
<proteinExistence type="predicted"/>
<dbReference type="PROSITE" id="PS51375">
    <property type="entry name" value="PPR"/>
    <property type="match status" value="4"/>
</dbReference>
<keyword evidence="1" id="KW-0677">Repeat</keyword>
<dbReference type="AlphaFoldDB" id="A0AAV5JS21"/>
<dbReference type="SUPFAM" id="SSF48452">
    <property type="entry name" value="TPR-like"/>
    <property type="match status" value="1"/>
</dbReference>
<feature type="repeat" description="PPR" evidence="2">
    <location>
        <begin position="347"/>
        <end position="377"/>
    </location>
</feature>
<dbReference type="NCBIfam" id="TIGR00756">
    <property type="entry name" value="PPR"/>
    <property type="match status" value="4"/>
</dbReference>